<accession>A0A4Q9GZ96</accession>
<proteinExistence type="predicted"/>
<comment type="caution">
    <text evidence="1">The sequence shown here is derived from an EMBL/GenBank/DDBJ whole genome shotgun (WGS) entry which is preliminary data.</text>
</comment>
<protein>
    <submittedName>
        <fullName evidence="1">Uncharacterized protein</fullName>
    </submittedName>
</protein>
<dbReference type="RefSeq" id="WP_130967795.1">
    <property type="nucleotide sequence ID" value="NZ_SIXI01000003.1"/>
</dbReference>
<sequence>MNKPSPTHIPKSHHLEFKLKGKWVKGPEMDESEPMSLWLEVGKLMAIDKGCNQARVVATLEDGTWFVPFIWSSARGWFNNGRTE</sequence>
<dbReference type="AlphaFoldDB" id="A0A4Q9GZ96"/>
<keyword evidence="2" id="KW-1185">Reference proteome</keyword>
<dbReference type="Proteomes" id="UP000292120">
    <property type="component" value="Unassembled WGS sequence"/>
</dbReference>
<reference evidence="1 2" key="1">
    <citation type="submission" date="2019-02" db="EMBL/GenBank/DDBJ databases">
        <title>Aquabacterium sp. strain KMB7.</title>
        <authorList>
            <person name="Chen W.-M."/>
        </authorList>
    </citation>
    <scope>NUCLEOTIDE SEQUENCE [LARGE SCALE GENOMIC DNA]</scope>
    <source>
        <strain evidence="1 2">KMB7</strain>
    </source>
</reference>
<gene>
    <name evidence="1" type="ORF">EYS42_08835</name>
</gene>
<evidence type="ECO:0000313" key="2">
    <source>
        <dbReference type="Proteomes" id="UP000292120"/>
    </source>
</evidence>
<evidence type="ECO:0000313" key="1">
    <source>
        <dbReference type="EMBL" id="TBO31340.1"/>
    </source>
</evidence>
<dbReference type="EMBL" id="SIXI01000003">
    <property type="protein sequence ID" value="TBO31340.1"/>
    <property type="molecule type" value="Genomic_DNA"/>
</dbReference>
<organism evidence="1 2">
    <name type="scientific">Aquabacterium lacunae</name>
    <dbReference type="NCBI Taxonomy" id="2528630"/>
    <lineage>
        <taxon>Bacteria</taxon>
        <taxon>Pseudomonadati</taxon>
        <taxon>Pseudomonadota</taxon>
        <taxon>Betaproteobacteria</taxon>
        <taxon>Burkholderiales</taxon>
        <taxon>Aquabacterium</taxon>
    </lineage>
</organism>
<name>A0A4Q9GZ96_9BURK</name>